<dbReference type="AlphaFoldDB" id="A0A4S2MR88"/>
<dbReference type="Proteomes" id="UP000298138">
    <property type="component" value="Unassembled WGS sequence"/>
</dbReference>
<name>A0A4S2MR88_9PEZI</name>
<protein>
    <recommendedName>
        <fullName evidence="5">Protein BIG1</fullName>
    </recommendedName>
</protein>
<evidence type="ECO:0000256" key="1">
    <source>
        <dbReference type="SAM" id="Phobius"/>
    </source>
</evidence>
<keyword evidence="4" id="KW-1185">Reference proteome</keyword>
<organism evidence="3 4">
    <name type="scientific">Ascodesmis nigricans</name>
    <dbReference type="NCBI Taxonomy" id="341454"/>
    <lineage>
        <taxon>Eukaryota</taxon>
        <taxon>Fungi</taxon>
        <taxon>Dikarya</taxon>
        <taxon>Ascomycota</taxon>
        <taxon>Pezizomycotina</taxon>
        <taxon>Pezizomycetes</taxon>
        <taxon>Pezizales</taxon>
        <taxon>Ascodesmidaceae</taxon>
        <taxon>Ascodesmis</taxon>
    </lineage>
</organism>
<gene>
    <name evidence="3" type="ORF">EX30DRAFT_311460</name>
</gene>
<reference evidence="3 4" key="1">
    <citation type="submission" date="2019-04" db="EMBL/GenBank/DDBJ databases">
        <title>Comparative genomics and transcriptomics to analyze fruiting body development in filamentous ascomycetes.</title>
        <authorList>
            <consortium name="DOE Joint Genome Institute"/>
            <person name="Lutkenhaus R."/>
            <person name="Traeger S."/>
            <person name="Breuer J."/>
            <person name="Kuo A."/>
            <person name="Lipzen A."/>
            <person name="Pangilinan J."/>
            <person name="Dilworth D."/>
            <person name="Sandor L."/>
            <person name="Poggeler S."/>
            <person name="Barry K."/>
            <person name="Grigoriev I.V."/>
            <person name="Nowrousian M."/>
        </authorList>
    </citation>
    <scope>NUCLEOTIDE SEQUENCE [LARGE SCALE GENOMIC DNA]</scope>
    <source>
        <strain evidence="3 4">CBS 389.68</strain>
    </source>
</reference>
<dbReference type="EMBL" id="ML220156">
    <property type="protein sequence ID" value="TGZ77237.1"/>
    <property type="molecule type" value="Genomic_DNA"/>
</dbReference>
<feature type="transmembrane region" description="Helical" evidence="1">
    <location>
        <begin position="267"/>
        <end position="288"/>
    </location>
</feature>
<sequence length="309" mass="33814">MKSVVGACLLCATAFASQGFDQSTGFVTSLAYDLSQSPTKSLFSPPSQLHKRNEGVLLQSSHGIRDEKDMDQLTMVQWSADTTKACLKAAGNLKPRNDAGIIACYNMPLLMDSKGVFSADIRLFRISPPAGEWQGVRGLSMLVKYNDEGAIIERRNLSDSEVKATLEATEGSQFTLLEHSQYIGQIDMSVLKEKPDDKQLQAVLTPDIIVSGTSTAGKTLKTEISTEGTKFIVGVFADTSKLTDEETDEVLNAKFELPGTRIEITPIGLYMFSVYMVLGLGIVGWGTWERAKFRDQYRTQLASRGPSGF</sequence>
<keyword evidence="1" id="KW-0812">Transmembrane</keyword>
<dbReference type="InParanoid" id="A0A4S2MR88"/>
<dbReference type="OrthoDB" id="2596908at2759"/>
<evidence type="ECO:0000313" key="3">
    <source>
        <dbReference type="EMBL" id="TGZ77237.1"/>
    </source>
</evidence>
<evidence type="ECO:0000256" key="2">
    <source>
        <dbReference type="SAM" id="SignalP"/>
    </source>
</evidence>
<proteinExistence type="predicted"/>
<evidence type="ECO:0000313" key="4">
    <source>
        <dbReference type="Proteomes" id="UP000298138"/>
    </source>
</evidence>
<accession>A0A4S2MR88</accession>
<evidence type="ECO:0008006" key="5">
    <source>
        <dbReference type="Google" id="ProtNLM"/>
    </source>
</evidence>
<feature type="signal peptide" evidence="2">
    <location>
        <begin position="1"/>
        <end position="16"/>
    </location>
</feature>
<dbReference type="STRING" id="341454.A0A4S2MR88"/>
<keyword evidence="2" id="KW-0732">Signal</keyword>
<keyword evidence="1" id="KW-0472">Membrane</keyword>
<feature type="chain" id="PRO_5020865806" description="Protein BIG1" evidence="2">
    <location>
        <begin position="17"/>
        <end position="309"/>
    </location>
</feature>
<keyword evidence="1" id="KW-1133">Transmembrane helix</keyword>